<dbReference type="AlphaFoldDB" id="A0A382HQV1"/>
<name>A0A382HQV1_9ZZZZ</name>
<protein>
    <submittedName>
        <fullName evidence="1">Uncharacterized protein</fullName>
    </submittedName>
</protein>
<sequence length="182" mass="19742">MKRQLLIMSLMCCTLVFGQNNLAKTIVDGLHRIPLPGNNASDKYGKDGAPVVRALPDYRVPSGRTEEYELYLTDSYGDGWNGAAVDLSVNGTVVITGATIADGDEASYYFDVDDFDYVATSWTSGTYDSECTYGIYDAEGYLVIESGAGDISLSIDFSGDNIQANGGFEGEFADWEGYPHMN</sequence>
<dbReference type="EMBL" id="UINC01062412">
    <property type="protein sequence ID" value="SVB89013.1"/>
    <property type="molecule type" value="Genomic_DNA"/>
</dbReference>
<organism evidence="1">
    <name type="scientific">marine metagenome</name>
    <dbReference type="NCBI Taxonomy" id="408172"/>
    <lineage>
        <taxon>unclassified sequences</taxon>
        <taxon>metagenomes</taxon>
        <taxon>ecological metagenomes</taxon>
    </lineage>
</organism>
<evidence type="ECO:0000313" key="1">
    <source>
        <dbReference type="EMBL" id="SVB89013.1"/>
    </source>
</evidence>
<reference evidence="1" key="1">
    <citation type="submission" date="2018-05" db="EMBL/GenBank/DDBJ databases">
        <authorList>
            <person name="Lanie J.A."/>
            <person name="Ng W.-L."/>
            <person name="Kazmierczak K.M."/>
            <person name="Andrzejewski T.M."/>
            <person name="Davidsen T.M."/>
            <person name="Wayne K.J."/>
            <person name="Tettelin H."/>
            <person name="Glass J.I."/>
            <person name="Rusch D."/>
            <person name="Podicherti R."/>
            <person name="Tsui H.-C.T."/>
            <person name="Winkler M.E."/>
        </authorList>
    </citation>
    <scope>NUCLEOTIDE SEQUENCE</scope>
</reference>
<gene>
    <name evidence="1" type="ORF">METZ01_LOCUS241867</name>
</gene>
<accession>A0A382HQV1</accession>
<feature type="non-terminal residue" evidence="1">
    <location>
        <position position="182"/>
    </location>
</feature>
<proteinExistence type="predicted"/>